<accession>A0ABY5BFB3</accession>
<keyword evidence="1" id="KW-0812">Transmembrane</keyword>
<reference evidence="2" key="1">
    <citation type="submission" date="2022-06" db="EMBL/GenBank/DDBJ databases">
        <title>Draft genome sequence of Burkholderia glumae strain GR20004 isolated from rice panicle showing bacterial panicle blight.</title>
        <authorList>
            <person name="Choi S.Y."/>
            <person name="Lee Y.H."/>
        </authorList>
    </citation>
    <scope>NUCLEOTIDE SEQUENCE</scope>
    <source>
        <strain evidence="2">GR20004</strain>
    </source>
</reference>
<proteinExistence type="predicted"/>
<keyword evidence="3" id="KW-1185">Reference proteome</keyword>
<dbReference type="EMBL" id="CP099587">
    <property type="protein sequence ID" value="USS45334.1"/>
    <property type="molecule type" value="Genomic_DNA"/>
</dbReference>
<dbReference type="RefSeq" id="WP_252836775.1">
    <property type="nucleotide sequence ID" value="NZ_CP099587.1"/>
</dbReference>
<evidence type="ECO:0000256" key="1">
    <source>
        <dbReference type="SAM" id="Phobius"/>
    </source>
</evidence>
<evidence type="ECO:0000313" key="3">
    <source>
        <dbReference type="Proteomes" id="UP001056386"/>
    </source>
</evidence>
<keyword evidence="1" id="KW-0472">Membrane</keyword>
<gene>
    <name evidence="2" type="ORF">NFI99_27530</name>
</gene>
<organism evidence="2 3">
    <name type="scientific">Burkholderia glumae</name>
    <name type="common">Pseudomonas glumae</name>
    <dbReference type="NCBI Taxonomy" id="337"/>
    <lineage>
        <taxon>Bacteria</taxon>
        <taxon>Pseudomonadati</taxon>
        <taxon>Pseudomonadota</taxon>
        <taxon>Betaproteobacteria</taxon>
        <taxon>Burkholderiales</taxon>
        <taxon>Burkholderiaceae</taxon>
        <taxon>Burkholderia</taxon>
    </lineage>
</organism>
<sequence>MKVQKVYRIWHVAAVVFTVLFAVVMFYFRPALGKDTPTLVGSIGSFITLYAALFAVIELWRARSAVHESTSEARRVFSGLNRLVEAERITACQSSIKDALICIERNSQIPTATVAEIVQVYSRVFHKELADPASQHRVYRSHIEGYQYIKKSKPGVQPASALPAGVGPAVKPYANTQTALLAIISQFSEHLSKNSSFVEIST</sequence>
<keyword evidence="1" id="KW-1133">Transmembrane helix</keyword>
<feature type="transmembrane region" description="Helical" evidence="1">
    <location>
        <begin position="40"/>
        <end position="60"/>
    </location>
</feature>
<name>A0ABY5BFB3_BURGL</name>
<feature type="transmembrane region" description="Helical" evidence="1">
    <location>
        <begin position="7"/>
        <end position="28"/>
    </location>
</feature>
<evidence type="ECO:0000313" key="2">
    <source>
        <dbReference type="EMBL" id="USS45334.1"/>
    </source>
</evidence>
<dbReference type="Proteomes" id="UP001056386">
    <property type="component" value="Chromosome 1"/>
</dbReference>
<evidence type="ECO:0008006" key="4">
    <source>
        <dbReference type="Google" id="ProtNLM"/>
    </source>
</evidence>
<protein>
    <recommendedName>
        <fullName evidence="4">DUF4760 domain-containing protein</fullName>
    </recommendedName>
</protein>